<name>A0ABU3PBH0_9BURK</name>
<reference evidence="2" key="1">
    <citation type="submission" date="2023-09" db="EMBL/GenBank/DDBJ databases">
        <title>Paucibacter sp. APW11 Genome sequencing and assembly.</title>
        <authorList>
            <person name="Kim I."/>
        </authorList>
    </citation>
    <scope>NUCLEOTIDE SEQUENCE</scope>
    <source>
        <strain evidence="2">APW11</strain>
    </source>
</reference>
<keyword evidence="1" id="KW-1133">Transmembrane helix</keyword>
<dbReference type="Proteomes" id="UP001246372">
    <property type="component" value="Unassembled WGS sequence"/>
</dbReference>
<evidence type="ECO:0008006" key="4">
    <source>
        <dbReference type="Google" id="ProtNLM"/>
    </source>
</evidence>
<dbReference type="RefSeq" id="WP_315650035.1">
    <property type="nucleotide sequence ID" value="NZ_JAVXZY010000003.1"/>
</dbReference>
<sequence>MTSQRFKTLLHREWMQHHAGWLMVMLAVPLIALLALPWGKVELAPDDHMPPPTILALLALTGVVMATWALSWMVTMFQLPGLARRDQQDRSIEFWLSLPGSHSESIAATLLMHALFVPLLAVLVGAAAGLLLCAGALIKVYGFASLAQVSWGMVLGAGFAGLLRLLLGVTLMTLWFAPLFMILMVASAWLKRWGTPLVIAATVIGGNVLTRVYDNRIVWELLQAQAQGAGKAFFDASDTLRHGLKEPADLGSFITEASRWMLEDSVTAISQLASPHLIGGLLISAACFYLLVLYRRRAN</sequence>
<dbReference type="EMBL" id="JAVXZY010000003">
    <property type="protein sequence ID" value="MDT8999473.1"/>
    <property type="molecule type" value="Genomic_DNA"/>
</dbReference>
<feature type="transmembrane region" description="Helical" evidence="1">
    <location>
        <begin position="21"/>
        <end position="39"/>
    </location>
</feature>
<keyword evidence="1" id="KW-0472">Membrane</keyword>
<gene>
    <name evidence="2" type="ORF">RQP53_09360</name>
</gene>
<feature type="transmembrane region" description="Helical" evidence="1">
    <location>
        <begin position="276"/>
        <end position="294"/>
    </location>
</feature>
<feature type="transmembrane region" description="Helical" evidence="1">
    <location>
        <begin position="115"/>
        <end position="142"/>
    </location>
</feature>
<keyword evidence="1" id="KW-0812">Transmembrane</keyword>
<comment type="caution">
    <text evidence="2">The sequence shown here is derived from an EMBL/GenBank/DDBJ whole genome shotgun (WGS) entry which is preliminary data.</text>
</comment>
<evidence type="ECO:0000313" key="3">
    <source>
        <dbReference type="Proteomes" id="UP001246372"/>
    </source>
</evidence>
<evidence type="ECO:0000313" key="2">
    <source>
        <dbReference type="EMBL" id="MDT8999473.1"/>
    </source>
</evidence>
<feature type="transmembrane region" description="Helical" evidence="1">
    <location>
        <begin position="162"/>
        <end position="186"/>
    </location>
</feature>
<organism evidence="2 3">
    <name type="scientific">Roseateles aquae</name>
    <dbReference type="NCBI Taxonomy" id="3077235"/>
    <lineage>
        <taxon>Bacteria</taxon>
        <taxon>Pseudomonadati</taxon>
        <taxon>Pseudomonadota</taxon>
        <taxon>Betaproteobacteria</taxon>
        <taxon>Burkholderiales</taxon>
        <taxon>Sphaerotilaceae</taxon>
        <taxon>Roseateles</taxon>
    </lineage>
</organism>
<accession>A0ABU3PBH0</accession>
<evidence type="ECO:0000256" key="1">
    <source>
        <dbReference type="SAM" id="Phobius"/>
    </source>
</evidence>
<proteinExistence type="predicted"/>
<feature type="transmembrane region" description="Helical" evidence="1">
    <location>
        <begin position="54"/>
        <end position="75"/>
    </location>
</feature>
<protein>
    <recommendedName>
        <fullName evidence="4">ABC transporter permease</fullName>
    </recommendedName>
</protein>
<keyword evidence="3" id="KW-1185">Reference proteome</keyword>